<accession>A0A3R7LFP6</accession>
<keyword evidence="1" id="KW-0472">Membrane</keyword>
<evidence type="ECO:0000313" key="2">
    <source>
        <dbReference type="EMBL" id="RNF26380.1"/>
    </source>
</evidence>
<organism evidence="2 3">
    <name type="scientific">Trypanosoma conorhini</name>
    <dbReference type="NCBI Taxonomy" id="83891"/>
    <lineage>
        <taxon>Eukaryota</taxon>
        <taxon>Discoba</taxon>
        <taxon>Euglenozoa</taxon>
        <taxon>Kinetoplastea</taxon>
        <taxon>Metakinetoplastina</taxon>
        <taxon>Trypanosomatida</taxon>
        <taxon>Trypanosomatidae</taxon>
        <taxon>Trypanosoma</taxon>
    </lineage>
</organism>
<feature type="transmembrane region" description="Helical" evidence="1">
    <location>
        <begin position="83"/>
        <end position="104"/>
    </location>
</feature>
<dbReference type="Proteomes" id="UP000284403">
    <property type="component" value="Unassembled WGS sequence"/>
</dbReference>
<gene>
    <name evidence="2" type="ORF">Tco025E_01241</name>
</gene>
<dbReference type="GeneID" id="40314852"/>
<evidence type="ECO:0000313" key="3">
    <source>
        <dbReference type="Proteomes" id="UP000284403"/>
    </source>
</evidence>
<sequence length="184" mass="20235">MLHLAEACRGRRLAPMPSFACKRVVFRPPRRGGAGRWGFLRQTAIVFLCSPPPSGEERSGACDCTRDSVVVFSLLAREGDAGVGMPFFSLFCLVFILLPFFFVCHIQLGPAQRRCRAAFYLLATLVPACLRAGEKQGEEGATGICVIFFVHLHLLPSVDSSPSFSRLFVFFLLRGLLRGLAVPQ</sequence>
<reference evidence="2 3" key="1">
    <citation type="journal article" date="2018" name="BMC Genomics">
        <title>Genomic comparison of Trypanosoma conorhini and Trypanosoma rangeli to Trypanosoma cruzi strains of high and low virulence.</title>
        <authorList>
            <person name="Bradwell K.R."/>
            <person name="Koparde V.N."/>
            <person name="Matveyev A.V."/>
            <person name="Serrano M.G."/>
            <person name="Alves J.M."/>
            <person name="Parikh H."/>
            <person name="Huang B."/>
            <person name="Lee V."/>
            <person name="Espinosa-Alvarez O."/>
            <person name="Ortiz P.A."/>
            <person name="Costa-Martins A.G."/>
            <person name="Teixeira M.M."/>
            <person name="Buck G.A."/>
        </authorList>
    </citation>
    <scope>NUCLEOTIDE SEQUENCE [LARGE SCALE GENOMIC DNA]</scope>
    <source>
        <strain evidence="2 3">025E</strain>
    </source>
</reference>
<name>A0A3R7LFP6_9TRYP</name>
<keyword evidence="3" id="KW-1185">Reference proteome</keyword>
<keyword evidence="1" id="KW-0812">Transmembrane</keyword>
<dbReference type="EMBL" id="MKKU01000044">
    <property type="protein sequence ID" value="RNF26380.1"/>
    <property type="molecule type" value="Genomic_DNA"/>
</dbReference>
<protein>
    <submittedName>
        <fullName evidence="2">Uncharacterized protein</fullName>
    </submittedName>
</protein>
<keyword evidence="1" id="KW-1133">Transmembrane helix</keyword>
<evidence type="ECO:0000256" key="1">
    <source>
        <dbReference type="SAM" id="Phobius"/>
    </source>
</evidence>
<comment type="caution">
    <text evidence="2">The sequence shown here is derived from an EMBL/GenBank/DDBJ whole genome shotgun (WGS) entry which is preliminary data.</text>
</comment>
<dbReference type="AlphaFoldDB" id="A0A3R7LFP6"/>
<dbReference type="RefSeq" id="XP_029231586.1">
    <property type="nucleotide sequence ID" value="XM_029368179.1"/>
</dbReference>
<proteinExistence type="predicted"/>